<accession>A0A1G2CEF1</accession>
<evidence type="ECO:0000313" key="1">
    <source>
        <dbReference type="EMBL" id="OGY99773.1"/>
    </source>
</evidence>
<comment type="caution">
    <text evidence="1">The sequence shown here is derived from an EMBL/GenBank/DDBJ whole genome shotgun (WGS) entry which is preliminary data.</text>
</comment>
<gene>
    <name evidence="1" type="ORF">A2945_02135</name>
</gene>
<protein>
    <recommendedName>
        <fullName evidence="3">Transglutaminase-like domain-containing protein</fullName>
    </recommendedName>
</protein>
<dbReference type="STRING" id="1798650.A2945_02135"/>
<dbReference type="EMBL" id="MHLA01000013">
    <property type="protein sequence ID" value="OGY99773.1"/>
    <property type="molecule type" value="Genomic_DNA"/>
</dbReference>
<evidence type="ECO:0000313" key="2">
    <source>
        <dbReference type="Proteomes" id="UP000178880"/>
    </source>
</evidence>
<sequence length="169" mass="19837">MNIVQEFEKIRDIPYRIPLSTTERDDCCSGKSEQLLKILKVAGHGARYRVCTFRWSDLNLPNWVEQVPHENECTHTYIEILLDGEWKIVDATWDRGLKNIFAVNNNWDGRSNTEVAVPVRKLFSPKQSAEYMKRSATTDAIAEDLKKNGKFYEAFNRWLETKRREPRTK</sequence>
<dbReference type="Proteomes" id="UP000178880">
    <property type="component" value="Unassembled WGS sequence"/>
</dbReference>
<dbReference type="AlphaFoldDB" id="A0A1G2CEF1"/>
<name>A0A1G2CEF1_9BACT</name>
<reference evidence="1 2" key="1">
    <citation type="journal article" date="2016" name="Nat. Commun.">
        <title>Thousands of microbial genomes shed light on interconnected biogeochemical processes in an aquifer system.</title>
        <authorList>
            <person name="Anantharaman K."/>
            <person name="Brown C.T."/>
            <person name="Hug L.A."/>
            <person name="Sharon I."/>
            <person name="Castelle C.J."/>
            <person name="Probst A.J."/>
            <person name="Thomas B.C."/>
            <person name="Singh A."/>
            <person name="Wilkins M.J."/>
            <person name="Karaoz U."/>
            <person name="Brodie E.L."/>
            <person name="Williams K.H."/>
            <person name="Hubbard S.S."/>
            <person name="Banfield J.F."/>
        </authorList>
    </citation>
    <scope>NUCLEOTIDE SEQUENCE [LARGE SCALE GENOMIC DNA]</scope>
</reference>
<organism evidence="1 2">
    <name type="scientific">Candidatus Liptonbacteria bacterium RIFCSPLOWO2_01_FULL_52_25</name>
    <dbReference type="NCBI Taxonomy" id="1798650"/>
    <lineage>
        <taxon>Bacteria</taxon>
        <taxon>Candidatus Liptoniibacteriota</taxon>
    </lineage>
</organism>
<proteinExistence type="predicted"/>
<evidence type="ECO:0008006" key="3">
    <source>
        <dbReference type="Google" id="ProtNLM"/>
    </source>
</evidence>